<dbReference type="GO" id="GO:0005737">
    <property type="term" value="C:cytoplasm"/>
    <property type="evidence" value="ECO:0007669"/>
    <property type="project" value="UniProtKB-SubCell"/>
</dbReference>
<evidence type="ECO:0000256" key="2">
    <source>
        <dbReference type="ARBA" id="ARBA00022490"/>
    </source>
</evidence>
<reference evidence="9 11" key="2">
    <citation type="journal article" date="2013" name="Nature">
        <title>Insights into bilaterian evolution from three spiralian genomes.</title>
        <authorList>
            <person name="Simakov O."/>
            <person name="Marletaz F."/>
            <person name="Cho S.J."/>
            <person name="Edsinger-Gonzales E."/>
            <person name="Havlak P."/>
            <person name="Hellsten U."/>
            <person name="Kuo D.H."/>
            <person name="Larsson T."/>
            <person name="Lv J."/>
            <person name="Arendt D."/>
            <person name="Savage R."/>
            <person name="Osoegawa K."/>
            <person name="de Jong P."/>
            <person name="Grimwood J."/>
            <person name="Chapman J.A."/>
            <person name="Shapiro H."/>
            <person name="Aerts A."/>
            <person name="Otillar R.P."/>
            <person name="Terry A.Y."/>
            <person name="Boore J.L."/>
            <person name="Grigoriev I.V."/>
            <person name="Lindberg D.R."/>
            <person name="Seaver E.C."/>
            <person name="Weisblat D.A."/>
            <person name="Putnam N.H."/>
            <person name="Rokhsar D.S."/>
        </authorList>
    </citation>
    <scope>NUCLEOTIDE SEQUENCE</scope>
    <source>
        <strain evidence="9 11">I ESC-2004</strain>
    </source>
</reference>
<feature type="domain" description="NACHT" evidence="8">
    <location>
        <begin position="176"/>
        <end position="300"/>
    </location>
</feature>
<evidence type="ECO:0000256" key="6">
    <source>
        <dbReference type="ARBA" id="ARBA00022859"/>
    </source>
</evidence>
<keyword evidence="6" id="KW-0391">Immunity</keyword>
<dbReference type="InterPro" id="IPR032675">
    <property type="entry name" value="LRR_dom_sf"/>
</dbReference>
<dbReference type="EMBL" id="AMQN01014627">
    <property type="status" value="NOT_ANNOTATED_CDS"/>
    <property type="molecule type" value="Genomic_DNA"/>
</dbReference>
<keyword evidence="3" id="KW-0399">Innate immunity</keyword>
<evidence type="ECO:0000259" key="8">
    <source>
        <dbReference type="PROSITE" id="PS50837"/>
    </source>
</evidence>
<dbReference type="SUPFAM" id="SSF52540">
    <property type="entry name" value="P-loop containing nucleoside triphosphate hydrolases"/>
    <property type="match status" value="1"/>
</dbReference>
<dbReference type="PROSITE" id="PS50209">
    <property type="entry name" value="CARD"/>
    <property type="match status" value="1"/>
</dbReference>
<protein>
    <recommendedName>
        <fullName evidence="12">NACHT domain-containing protein</fullName>
    </recommendedName>
</protein>
<keyword evidence="11" id="KW-1185">Reference proteome</keyword>
<dbReference type="InterPro" id="IPR001315">
    <property type="entry name" value="CARD"/>
</dbReference>
<dbReference type="GO" id="GO:0042981">
    <property type="term" value="P:regulation of apoptotic process"/>
    <property type="evidence" value="ECO:0007669"/>
    <property type="project" value="InterPro"/>
</dbReference>
<dbReference type="GO" id="GO:0005524">
    <property type="term" value="F:ATP binding"/>
    <property type="evidence" value="ECO:0007669"/>
    <property type="project" value="UniProtKB-KW"/>
</dbReference>
<dbReference type="PROSITE" id="PS50837">
    <property type="entry name" value="NACHT"/>
    <property type="match status" value="1"/>
</dbReference>
<dbReference type="Gene3D" id="3.40.50.300">
    <property type="entry name" value="P-loop containing nucleotide triphosphate hydrolases"/>
    <property type="match status" value="1"/>
</dbReference>
<dbReference type="OrthoDB" id="120976at2759"/>
<keyword evidence="2" id="KW-0963">Cytoplasm</keyword>
<dbReference type="PANTHER" id="PTHR46844:SF1">
    <property type="entry name" value="SLR5058 PROTEIN"/>
    <property type="match status" value="1"/>
</dbReference>
<feature type="domain" description="CARD" evidence="7">
    <location>
        <begin position="3"/>
        <end position="85"/>
    </location>
</feature>
<dbReference type="InterPro" id="IPR007111">
    <property type="entry name" value="NACHT_NTPase"/>
</dbReference>
<evidence type="ECO:0000313" key="10">
    <source>
        <dbReference type="EnsemblMetazoa" id="CapteP186465"/>
    </source>
</evidence>
<dbReference type="EMBL" id="KB311114">
    <property type="protein sequence ID" value="ELT89936.1"/>
    <property type="molecule type" value="Genomic_DNA"/>
</dbReference>
<accession>R7TFW4</accession>
<dbReference type="Pfam" id="PF00619">
    <property type="entry name" value="CARD"/>
    <property type="match status" value="1"/>
</dbReference>
<evidence type="ECO:0008006" key="12">
    <source>
        <dbReference type="Google" id="ProtNLM"/>
    </source>
</evidence>
<dbReference type="InterPro" id="IPR027417">
    <property type="entry name" value="P-loop_NTPase"/>
</dbReference>
<evidence type="ECO:0000256" key="1">
    <source>
        <dbReference type="ARBA" id="ARBA00004496"/>
    </source>
</evidence>
<evidence type="ECO:0000256" key="5">
    <source>
        <dbReference type="ARBA" id="ARBA00022840"/>
    </source>
</evidence>
<dbReference type="Gene3D" id="3.80.10.10">
    <property type="entry name" value="Ribonuclease Inhibitor"/>
    <property type="match status" value="1"/>
</dbReference>
<dbReference type="InterPro" id="IPR003593">
    <property type="entry name" value="AAA+_ATPase"/>
</dbReference>
<sequence length="969" mass="111849">MSLSEDRKRVLNDKRDYLVGTIQLHGVWALLHSRRIITRNDEETIRLNRTHDDQVGALLDHLSRRTDQDFETFCKSLELSNQEHVVRECLTRASQASIKRDVRHELEERYSRLRDIYTAPWAQEFALDSAVFYITLRIQKAGNPTSQKAKHFHQDDLFISHRNQDEARGLKSKDPKRILIEGEPGMGKTTLCQNLAFRWSQEKCQGQCKGTVCIHSFHIVIYIAAAYLKGYVDLATAVQSHLLPKMSIDEVNSALNMRAGKTLLVIDSYDEGFTDNPLLHDLIQGKAYSNATLLVTSRPNYLRDMLKDFDSKLYTDGFNGEQKRLYVEKFAKCSAQKCSKFRDLISDLLDDESEVASLCCSPLNLAILCQVMSSEERQDLGTRTELYETVNNFRMKKASKRINCPTEYIEANIIRPLCKLSFEAYTRNSVSLSSAELQRMGVKADEVCHSGYLTRKIKVSLIHPEEHFSFSHKTFLEYLSAKHLAETYSQNLQGWLKTVDSCDWRQHESFILFMLDSLHGKSLVEVLLVILEHFAYSPEKSEIYNFPVSCFLMSFLIHLKTVDLSPQMEDYLKFLCHLFINFTAQLCSSCGNPEVILTFASIRGVKRRNTSLEIEDTETGNFDVLKYLSRLSGWDTLFRLKIECVQNNSGHPNAFPCHAENYTDYSTPLVPLTDGNDCFRIAIEELYGNDIRGMEIKKGYFEPCKKLLKATLGKPLRTLKIHSCKVDDTCVEILRSIQALKHVSLSDLTFARDDHRERLLSSLVHLSELDELYLEINLENTNYQETELFGQILKMDQMKRLTIDGYGLSEELHSVLWSNIPTMTSLKELKLSNYDFKHLHMCDSDDSQLQLQTLALHYVWVEAVSFQTFCELIENERNLRKLELLCINLQVPNKSLYLFKSIAKCHNMTELLFNCPETNDDAIVHLCKMLDSLEQLECLVLRLNDFSVDGKEHIREYAKRKQKEFILYI</sequence>
<dbReference type="OMA" id="CVISHEY"/>
<dbReference type="EnsemblMetazoa" id="CapteT186465">
    <property type="protein sequence ID" value="CapteP186465"/>
    <property type="gene ID" value="CapteG186465"/>
</dbReference>
<comment type="subcellular location">
    <subcellularLocation>
        <location evidence="1">Cytoplasm</location>
    </subcellularLocation>
</comment>
<dbReference type="Proteomes" id="UP000014760">
    <property type="component" value="Unassembled WGS sequence"/>
</dbReference>
<name>R7TFW4_CAPTE</name>
<proteinExistence type="predicted"/>
<dbReference type="InterPro" id="IPR011029">
    <property type="entry name" value="DEATH-like_dom_sf"/>
</dbReference>
<evidence type="ECO:0000256" key="3">
    <source>
        <dbReference type="ARBA" id="ARBA00022588"/>
    </source>
</evidence>
<dbReference type="SUPFAM" id="SSF47986">
    <property type="entry name" value="DEATH domain"/>
    <property type="match status" value="1"/>
</dbReference>
<evidence type="ECO:0000313" key="9">
    <source>
        <dbReference type="EMBL" id="ELT89936.1"/>
    </source>
</evidence>
<dbReference type="SUPFAM" id="SSF52047">
    <property type="entry name" value="RNI-like"/>
    <property type="match status" value="1"/>
</dbReference>
<dbReference type="CDD" id="cd01671">
    <property type="entry name" value="CARD"/>
    <property type="match status" value="1"/>
</dbReference>
<evidence type="ECO:0000313" key="11">
    <source>
        <dbReference type="Proteomes" id="UP000014760"/>
    </source>
</evidence>
<keyword evidence="5" id="KW-0067">ATP-binding</keyword>
<keyword evidence="4" id="KW-0547">Nucleotide-binding</keyword>
<reference evidence="10" key="3">
    <citation type="submission" date="2015-06" db="UniProtKB">
        <authorList>
            <consortium name="EnsemblMetazoa"/>
        </authorList>
    </citation>
    <scope>IDENTIFICATION</scope>
</reference>
<dbReference type="Pfam" id="PF05729">
    <property type="entry name" value="NACHT"/>
    <property type="match status" value="1"/>
</dbReference>
<dbReference type="Gene3D" id="1.10.533.10">
    <property type="entry name" value="Death Domain, Fas"/>
    <property type="match status" value="1"/>
</dbReference>
<dbReference type="AlphaFoldDB" id="R7TFW4"/>
<dbReference type="GO" id="GO:0045087">
    <property type="term" value="P:innate immune response"/>
    <property type="evidence" value="ECO:0007669"/>
    <property type="project" value="UniProtKB-KW"/>
</dbReference>
<dbReference type="PANTHER" id="PTHR46844">
    <property type="entry name" value="SLR5058 PROTEIN"/>
    <property type="match status" value="1"/>
</dbReference>
<evidence type="ECO:0000256" key="4">
    <source>
        <dbReference type="ARBA" id="ARBA00022741"/>
    </source>
</evidence>
<evidence type="ECO:0000259" key="7">
    <source>
        <dbReference type="PROSITE" id="PS50209"/>
    </source>
</evidence>
<organism evidence="9">
    <name type="scientific">Capitella teleta</name>
    <name type="common">Polychaete worm</name>
    <dbReference type="NCBI Taxonomy" id="283909"/>
    <lineage>
        <taxon>Eukaryota</taxon>
        <taxon>Metazoa</taxon>
        <taxon>Spiralia</taxon>
        <taxon>Lophotrochozoa</taxon>
        <taxon>Annelida</taxon>
        <taxon>Polychaeta</taxon>
        <taxon>Sedentaria</taxon>
        <taxon>Scolecida</taxon>
        <taxon>Capitellidae</taxon>
        <taxon>Capitella</taxon>
    </lineage>
</organism>
<dbReference type="SMART" id="SM00382">
    <property type="entry name" value="AAA"/>
    <property type="match status" value="1"/>
</dbReference>
<gene>
    <name evidence="9" type="ORF">CAPTEDRAFT_186465</name>
</gene>
<reference evidence="11" key="1">
    <citation type="submission" date="2012-12" db="EMBL/GenBank/DDBJ databases">
        <authorList>
            <person name="Hellsten U."/>
            <person name="Grimwood J."/>
            <person name="Chapman J.A."/>
            <person name="Shapiro H."/>
            <person name="Aerts A."/>
            <person name="Otillar R.P."/>
            <person name="Terry A.Y."/>
            <person name="Boore J.L."/>
            <person name="Simakov O."/>
            <person name="Marletaz F."/>
            <person name="Cho S.-J."/>
            <person name="Edsinger-Gonzales E."/>
            <person name="Havlak P."/>
            <person name="Kuo D.-H."/>
            <person name="Larsson T."/>
            <person name="Lv J."/>
            <person name="Arendt D."/>
            <person name="Savage R."/>
            <person name="Osoegawa K."/>
            <person name="de Jong P."/>
            <person name="Lindberg D.R."/>
            <person name="Seaver E.C."/>
            <person name="Weisblat D.A."/>
            <person name="Putnam N.H."/>
            <person name="Grigoriev I.V."/>
            <person name="Rokhsar D.S."/>
        </authorList>
    </citation>
    <scope>NUCLEOTIDE SEQUENCE</scope>
    <source>
        <strain evidence="11">I ESC-2004</strain>
    </source>
</reference>
<dbReference type="HOGENOM" id="CLU_009460_0_0_1"/>